<keyword evidence="1" id="KW-0472">Membrane</keyword>
<feature type="transmembrane region" description="Helical" evidence="1">
    <location>
        <begin position="31"/>
        <end position="58"/>
    </location>
</feature>
<keyword evidence="1" id="KW-0812">Transmembrane</keyword>
<dbReference type="Pfam" id="PF06170">
    <property type="entry name" value="DUF983"/>
    <property type="match status" value="1"/>
</dbReference>
<comment type="caution">
    <text evidence="2">The sequence shown here is derived from an EMBL/GenBank/DDBJ whole genome shotgun (WGS) entry which is preliminary data.</text>
</comment>
<feature type="transmembrane region" description="Helical" evidence="1">
    <location>
        <begin position="64"/>
        <end position="83"/>
    </location>
</feature>
<protein>
    <submittedName>
        <fullName evidence="2">DUF983 domain-containing protein</fullName>
    </submittedName>
</protein>
<evidence type="ECO:0000313" key="3">
    <source>
        <dbReference type="Proteomes" id="UP001597387"/>
    </source>
</evidence>
<evidence type="ECO:0000313" key="2">
    <source>
        <dbReference type="EMBL" id="MFD2164113.1"/>
    </source>
</evidence>
<keyword evidence="3" id="KW-1185">Reference proteome</keyword>
<evidence type="ECO:0000256" key="1">
    <source>
        <dbReference type="SAM" id="Phobius"/>
    </source>
</evidence>
<dbReference type="Proteomes" id="UP001597387">
    <property type="component" value="Unassembled WGS sequence"/>
</dbReference>
<accession>A0ABW4ZPS9</accession>
<keyword evidence="1" id="KW-1133">Transmembrane helix</keyword>
<dbReference type="EMBL" id="JBHUHZ010000003">
    <property type="protein sequence ID" value="MFD2164113.1"/>
    <property type="molecule type" value="Genomic_DNA"/>
</dbReference>
<dbReference type="InterPro" id="IPR009325">
    <property type="entry name" value="DUF983"/>
</dbReference>
<sequence length="114" mass="13166">MFTTSMYGFRLQKMNVNCPHCNTKFEREPGYFYVAMFISYAMNVAEMIAAAVSTWLITGNMENPALYMAVLLPVVILLAPFNYRYSRIILLYWLTPGLHFSVEMSKPSYEPVKV</sequence>
<organism evidence="2 3">
    <name type="scientific">Paradesertivirga mongoliensis</name>
    <dbReference type="NCBI Taxonomy" id="2100740"/>
    <lineage>
        <taxon>Bacteria</taxon>
        <taxon>Pseudomonadati</taxon>
        <taxon>Bacteroidota</taxon>
        <taxon>Sphingobacteriia</taxon>
        <taxon>Sphingobacteriales</taxon>
        <taxon>Sphingobacteriaceae</taxon>
        <taxon>Paradesertivirga</taxon>
    </lineage>
</organism>
<reference evidence="3" key="1">
    <citation type="journal article" date="2019" name="Int. J. Syst. Evol. Microbiol.">
        <title>The Global Catalogue of Microorganisms (GCM) 10K type strain sequencing project: providing services to taxonomists for standard genome sequencing and annotation.</title>
        <authorList>
            <consortium name="The Broad Institute Genomics Platform"/>
            <consortium name="The Broad Institute Genome Sequencing Center for Infectious Disease"/>
            <person name="Wu L."/>
            <person name="Ma J."/>
        </authorList>
    </citation>
    <scope>NUCLEOTIDE SEQUENCE [LARGE SCALE GENOMIC DNA]</scope>
    <source>
        <strain evidence="3">KCTC 42217</strain>
    </source>
</reference>
<gene>
    <name evidence="2" type="ORF">ACFSJU_17020</name>
</gene>
<proteinExistence type="predicted"/>
<name>A0ABW4ZPS9_9SPHI</name>